<evidence type="ECO:0000313" key="1">
    <source>
        <dbReference type="EMBL" id="KAJ9589631.1"/>
    </source>
</evidence>
<sequence length="64" mass="7311">DGNEDGNKRSMSGRCPFRNFTSRKKTYASNSHSAESDWRNCVDGEIKMNFSRGAVQRTELYTIC</sequence>
<gene>
    <name evidence="1" type="ORF">L9F63_017156</name>
</gene>
<organism evidence="1 2">
    <name type="scientific">Diploptera punctata</name>
    <name type="common">Pacific beetle cockroach</name>
    <dbReference type="NCBI Taxonomy" id="6984"/>
    <lineage>
        <taxon>Eukaryota</taxon>
        <taxon>Metazoa</taxon>
        <taxon>Ecdysozoa</taxon>
        <taxon>Arthropoda</taxon>
        <taxon>Hexapoda</taxon>
        <taxon>Insecta</taxon>
        <taxon>Pterygota</taxon>
        <taxon>Neoptera</taxon>
        <taxon>Polyneoptera</taxon>
        <taxon>Dictyoptera</taxon>
        <taxon>Blattodea</taxon>
        <taxon>Blaberoidea</taxon>
        <taxon>Blaberidae</taxon>
        <taxon>Diplopterinae</taxon>
        <taxon>Diploptera</taxon>
    </lineage>
</organism>
<reference evidence="1" key="2">
    <citation type="submission" date="2023-05" db="EMBL/GenBank/DDBJ databases">
        <authorList>
            <person name="Fouks B."/>
        </authorList>
    </citation>
    <scope>NUCLEOTIDE SEQUENCE</scope>
    <source>
        <strain evidence="1">Stay&amp;Tobe</strain>
        <tissue evidence="1">Testes</tissue>
    </source>
</reference>
<protein>
    <submittedName>
        <fullName evidence="1">Uncharacterized protein</fullName>
    </submittedName>
</protein>
<feature type="non-terminal residue" evidence="1">
    <location>
        <position position="64"/>
    </location>
</feature>
<evidence type="ECO:0000313" key="2">
    <source>
        <dbReference type="Proteomes" id="UP001233999"/>
    </source>
</evidence>
<name>A0AAD8EGT6_DIPPU</name>
<comment type="caution">
    <text evidence="1">The sequence shown here is derived from an EMBL/GenBank/DDBJ whole genome shotgun (WGS) entry which is preliminary data.</text>
</comment>
<dbReference type="EMBL" id="JASPKZ010004924">
    <property type="protein sequence ID" value="KAJ9589631.1"/>
    <property type="molecule type" value="Genomic_DNA"/>
</dbReference>
<reference evidence="1" key="1">
    <citation type="journal article" date="2023" name="IScience">
        <title>Live-bearing cockroach genome reveals convergent evolutionary mechanisms linked to viviparity in insects and beyond.</title>
        <authorList>
            <person name="Fouks B."/>
            <person name="Harrison M.C."/>
            <person name="Mikhailova A.A."/>
            <person name="Marchal E."/>
            <person name="English S."/>
            <person name="Carruthers M."/>
            <person name="Jennings E.C."/>
            <person name="Chiamaka E.L."/>
            <person name="Frigard R.A."/>
            <person name="Pippel M."/>
            <person name="Attardo G.M."/>
            <person name="Benoit J.B."/>
            <person name="Bornberg-Bauer E."/>
            <person name="Tobe S.S."/>
        </authorList>
    </citation>
    <scope>NUCLEOTIDE SEQUENCE</scope>
    <source>
        <strain evidence="1">Stay&amp;Tobe</strain>
    </source>
</reference>
<keyword evidence="2" id="KW-1185">Reference proteome</keyword>
<dbReference type="Proteomes" id="UP001233999">
    <property type="component" value="Unassembled WGS sequence"/>
</dbReference>
<feature type="non-terminal residue" evidence="1">
    <location>
        <position position="1"/>
    </location>
</feature>
<proteinExistence type="predicted"/>
<dbReference type="AlphaFoldDB" id="A0AAD8EGT6"/>
<accession>A0AAD8EGT6</accession>